<dbReference type="EMBL" id="BQNJ01000002">
    <property type="protein sequence ID" value="GKH04458.1"/>
    <property type="molecule type" value="Genomic_DNA"/>
</dbReference>
<name>A0A3E4TVU7_9FIRM</name>
<sequence>MDIEYYAVFNYNEYDNHEERYGIAITFPDIPEANTCARNDKEGIEMALEVLQLSLINDDGSSLIPDKLPIPTPLERIELGESEKVFLIKYRTQDIDIRNFQFFR</sequence>
<dbReference type="Gene3D" id="3.30.160.250">
    <property type="match status" value="1"/>
</dbReference>
<evidence type="ECO:0000313" key="2">
    <source>
        <dbReference type="EMBL" id="RGL96520.1"/>
    </source>
</evidence>
<proteinExistence type="predicted"/>
<comment type="caution">
    <text evidence="2">The sequence shown here is derived from an EMBL/GenBank/DDBJ whole genome shotgun (WGS) entry which is preliminary data.</text>
</comment>
<protein>
    <submittedName>
        <fullName evidence="2">HicB family protein</fullName>
    </submittedName>
</protein>
<dbReference type="RefSeq" id="WP_002571603.1">
    <property type="nucleotide sequence ID" value="NZ_BQNJ01000002.1"/>
</dbReference>
<gene>
    <name evidence="1" type="ORF">CE91St55_64390</name>
    <name evidence="2" type="ORF">DXC39_26305</name>
</gene>
<organism evidence="2 3">
    <name type="scientific">Hungatella hathewayi</name>
    <dbReference type="NCBI Taxonomy" id="154046"/>
    <lineage>
        <taxon>Bacteria</taxon>
        <taxon>Bacillati</taxon>
        <taxon>Bacillota</taxon>
        <taxon>Clostridia</taxon>
        <taxon>Lachnospirales</taxon>
        <taxon>Lachnospiraceae</taxon>
        <taxon>Hungatella</taxon>
    </lineage>
</organism>
<evidence type="ECO:0000313" key="3">
    <source>
        <dbReference type="Proteomes" id="UP000261257"/>
    </source>
</evidence>
<dbReference type="Proteomes" id="UP000261257">
    <property type="component" value="Unassembled WGS sequence"/>
</dbReference>
<dbReference type="AlphaFoldDB" id="A0A3E4TVU7"/>
<reference evidence="2 3" key="1">
    <citation type="submission" date="2018-08" db="EMBL/GenBank/DDBJ databases">
        <title>A genome reference for cultivated species of the human gut microbiota.</title>
        <authorList>
            <person name="Zou Y."/>
            <person name="Xue W."/>
            <person name="Luo G."/>
        </authorList>
    </citation>
    <scope>NUCLEOTIDE SEQUENCE [LARGE SCALE GENOMIC DNA]</scope>
    <source>
        <strain evidence="2 3">TF05-11AC</strain>
    </source>
</reference>
<evidence type="ECO:0000313" key="1">
    <source>
        <dbReference type="EMBL" id="GKH04458.1"/>
    </source>
</evidence>
<accession>A0A3E4TVU7</accession>
<dbReference type="EMBL" id="QSSQ01000040">
    <property type="protein sequence ID" value="RGL96520.1"/>
    <property type="molecule type" value="Genomic_DNA"/>
</dbReference>
<reference evidence="1" key="2">
    <citation type="submission" date="2022-01" db="EMBL/GenBank/DDBJ databases">
        <title>Novel bile acid biosynthetic pathways are enriched in the microbiome of centenarians.</title>
        <authorList>
            <person name="Sato Y."/>
            <person name="Atarashi K."/>
            <person name="Plichta R.D."/>
            <person name="Arai Y."/>
            <person name="Sasajima S."/>
            <person name="Kearney M.S."/>
            <person name="Suda W."/>
            <person name="Takeshita K."/>
            <person name="Sasaki T."/>
            <person name="Okamoto S."/>
            <person name="Skelly N.A."/>
            <person name="Okamura Y."/>
            <person name="Vlamakis H."/>
            <person name="Li Y."/>
            <person name="Tanoue T."/>
            <person name="Takei H."/>
            <person name="Nittono H."/>
            <person name="Narushima S."/>
            <person name="Irie J."/>
            <person name="Itoh H."/>
            <person name="Moriya K."/>
            <person name="Sugiura Y."/>
            <person name="Suematsu M."/>
            <person name="Moritoki N."/>
            <person name="Shibata S."/>
            <person name="Littman R.D."/>
            <person name="Fischbach A.M."/>
            <person name="Uwamino Y."/>
            <person name="Inoue T."/>
            <person name="Honda A."/>
            <person name="Hattori M."/>
            <person name="Murai T."/>
            <person name="Xavier J.R."/>
            <person name="Hirose N."/>
            <person name="Honda K."/>
        </authorList>
    </citation>
    <scope>NUCLEOTIDE SEQUENCE</scope>
    <source>
        <strain evidence="1">CE91-St55</strain>
    </source>
</reference>
<dbReference type="Proteomes" id="UP001055091">
    <property type="component" value="Unassembled WGS sequence"/>
</dbReference>